<accession>A0ABN9PBW3</accession>
<proteinExistence type="predicted"/>
<organism evidence="3 4">
    <name type="scientific">Prorocentrum cordatum</name>
    <dbReference type="NCBI Taxonomy" id="2364126"/>
    <lineage>
        <taxon>Eukaryota</taxon>
        <taxon>Sar</taxon>
        <taxon>Alveolata</taxon>
        <taxon>Dinophyceae</taxon>
        <taxon>Prorocentrales</taxon>
        <taxon>Prorocentraceae</taxon>
        <taxon>Prorocentrum</taxon>
    </lineage>
</organism>
<dbReference type="PROSITE" id="PS50126">
    <property type="entry name" value="S1"/>
    <property type="match status" value="2"/>
</dbReference>
<feature type="region of interest" description="Disordered" evidence="1">
    <location>
        <begin position="1"/>
        <end position="70"/>
    </location>
</feature>
<dbReference type="InterPro" id="IPR012340">
    <property type="entry name" value="NA-bd_OB-fold"/>
</dbReference>
<feature type="domain" description="S1 motif" evidence="2">
    <location>
        <begin position="181"/>
        <end position="246"/>
    </location>
</feature>
<gene>
    <name evidence="3" type="ORF">PCOR1329_LOCUS1020</name>
</gene>
<dbReference type="InterPro" id="IPR050437">
    <property type="entry name" value="Ribos_protein_bS1-like"/>
</dbReference>
<feature type="domain" description="S1 motif" evidence="2">
    <location>
        <begin position="107"/>
        <end position="172"/>
    </location>
</feature>
<dbReference type="SMART" id="SM00316">
    <property type="entry name" value="S1"/>
    <property type="match status" value="2"/>
</dbReference>
<evidence type="ECO:0000259" key="2">
    <source>
        <dbReference type="PROSITE" id="PS50126"/>
    </source>
</evidence>
<sequence>MLQRLGGRLGECWRKPQSPPPARREGPELLPRCRLLPRRPSPRRAKPERLRGREPRARPAQAPAGAPEGTVGRLEGAAIAQLDFRNWQISLGVASVVGARLSELLVGVEVEATVLRVTRFGVFCYVGAEQDALLPTSQMSRQPSEYVIGEKLEGMRITEIDQVLGRLSLSDRLLVSEFSLGQRVSGRVTRTEKHGVYLNIGACVEAYVPKRRLVKKIGLYKKGDLLTELEIVDLDVDKNRITVEQKSSAVAAIEDLIFRDLEEV</sequence>
<dbReference type="PANTHER" id="PTHR10724">
    <property type="entry name" value="30S RIBOSOMAL PROTEIN S1"/>
    <property type="match status" value="1"/>
</dbReference>
<dbReference type="InterPro" id="IPR003029">
    <property type="entry name" value="S1_domain"/>
</dbReference>
<feature type="compositionally biased region" description="Basic and acidic residues" evidence="1">
    <location>
        <begin position="45"/>
        <end position="57"/>
    </location>
</feature>
<evidence type="ECO:0000256" key="1">
    <source>
        <dbReference type="SAM" id="MobiDB-lite"/>
    </source>
</evidence>
<dbReference type="Pfam" id="PF00575">
    <property type="entry name" value="S1"/>
    <property type="match status" value="2"/>
</dbReference>
<feature type="compositionally biased region" description="Low complexity" evidence="1">
    <location>
        <begin position="58"/>
        <end position="69"/>
    </location>
</feature>
<comment type="caution">
    <text evidence="3">The sequence shown here is derived from an EMBL/GenBank/DDBJ whole genome shotgun (WGS) entry which is preliminary data.</text>
</comment>
<dbReference type="Gene3D" id="2.40.50.140">
    <property type="entry name" value="Nucleic acid-binding proteins"/>
    <property type="match status" value="2"/>
</dbReference>
<evidence type="ECO:0000313" key="3">
    <source>
        <dbReference type="EMBL" id="CAK0789463.1"/>
    </source>
</evidence>
<feature type="compositionally biased region" description="Basic residues" evidence="1">
    <location>
        <begin position="35"/>
        <end position="44"/>
    </location>
</feature>
<reference evidence="3" key="1">
    <citation type="submission" date="2023-10" db="EMBL/GenBank/DDBJ databases">
        <authorList>
            <person name="Chen Y."/>
            <person name="Shah S."/>
            <person name="Dougan E. K."/>
            <person name="Thang M."/>
            <person name="Chan C."/>
        </authorList>
    </citation>
    <scope>NUCLEOTIDE SEQUENCE [LARGE SCALE GENOMIC DNA]</scope>
</reference>
<dbReference type="SUPFAM" id="SSF50249">
    <property type="entry name" value="Nucleic acid-binding proteins"/>
    <property type="match status" value="2"/>
</dbReference>
<keyword evidence="4" id="KW-1185">Reference proteome</keyword>
<dbReference type="EMBL" id="CAUYUJ010000238">
    <property type="protein sequence ID" value="CAK0789463.1"/>
    <property type="molecule type" value="Genomic_DNA"/>
</dbReference>
<name>A0ABN9PBW3_9DINO</name>
<protein>
    <recommendedName>
        <fullName evidence="2">S1 motif domain-containing protein</fullName>
    </recommendedName>
</protein>
<evidence type="ECO:0000313" key="4">
    <source>
        <dbReference type="Proteomes" id="UP001189429"/>
    </source>
</evidence>
<dbReference type="Proteomes" id="UP001189429">
    <property type="component" value="Unassembled WGS sequence"/>
</dbReference>